<dbReference type="PANTHER" id="PTHR36503:SF2">
    <property type="entry name" value="BLR2408 PROTEIN"/>
    <property type="match status" value="1"/>
</dbReference>
<dbReference type="Pfam" id="PF22677">
    <property type="entry name" value="Ble-like_N"/>
    <property type="match status" value="1"/>
</dbReference>
<evidence type="ECO:0000313" key="2">
    <source>
        <dbReference type="EMBL" id="AFA71603.1"/>
    </source>
</evidence>
<proteinExistence type="predicted"/>
<dbReference type="InterPro" id="IPR053863">
    <property type="entry name" value="Glyoxy/Ble-like_N"/>
</dbReference>
<keyword evidence="3" id="KW-1185">Reference proteome</keyword>
<evidence type="ECO:0000259" key="1">
    <source>
        <dbReference type="PROSITE" id="PS51819"/>
    </source>
</evidence>
<reference evidence="2 3" key="1">
    <citation type="journal article" date="2012" name="Appl. Environ. Microbiol.">
        <title>Involvement of two latex-clearing proteins during rubber degradation and insights into the subsequent degradation pathway revealed by the genome sequence of Gordonia polyisoprenivorans strain VH2.</title>
        <authorList>
            <person name="Hiessl S."/>
            <person name="Schuldes J."/>
            <person name="Thurmer A."/>
            <person name="Halbsguth T."/>
            <person name="Broker D."/>
            <person name="Angelov A."/>
            <person name="Liebl W."/>
            <person name="Daniel R."/>
            <person name="Steinbuchel A."/>
        </authorList>
    </citation>
    <scope>NUCLEOTIDE SEQUENCE [LARGE SCALE GENOMIC DNA]</scope>
    <source>
        <strain evidence="3">DSM 44266 / VH2</strain>
    </source>
</reference>
<dbReference type="AlphaFoldDB" id="H6MV16"/>
<keyword evidence="2" id="KW-0560">Oxidoreductase</keyword>
<evidence type="ECO:0000313" key="3">
    <source>
        <dbReference type="Proteomes" id="UP000009154"/>
    </source>
</evidence>
<dbReference type="PANTHER" id="PTHR36503">
    <property type="entry name" value="BLR2520 PROTEIN"/>
    <property type="match status" value="1"/>
</dbReference>
<gene>
    <name evidence="2" type="ordered locus">GPOL_c05340</name>
</gene>
<dbReference type="InterPro" id="IPR037523">
    <property type="entry name" value="VOC_core"/>
</dbReference>
<dbReference type="Proteomes" id="UP000009154">
    <property type="component" value="Chromosome"/>
</dbReference>
<sequence length="142" mass="15779">MVAPMMFVNLPVADVSRSREFFGRLGFVFDEMFCDRSTLCMSVNQQTMVIMHRRNRFCGYASSPVADLRAGREAVLALSASSRTEVDRCADAAFDAGATPLRAADDLGFMYARSFCDPDGHAWEFVWMDGAQIAGEPGWRSE</sequence>
<dbReference type="SUPFAM" id="SSF54593">
    <property type="entry name" value="Glyoxalase/Bleomycin resistance protein/Dihydroxybiphenyl dioxygenase"/>
    <property type="match status" value="1"/>
</dbReference>
<dbReference type="HOGENOM" id="CLU_046006_21_0_11"/>
<dbReference type="STRING" id="1112204.GPOL_c05340"/>
<protein>
    <submittedName>
        <fullName evidence="2">Putative glyoxalase/bleomycin resistance protein/dioxygenase</fullName>
    </submittedName>
</protein>
<keyword evidence="2" id="KW-0223">Dioxygenase</keyword>
<dbReference type="PROSITE" id="PS51819">
    <property type="entry name" value="VOC"/>
    <property type="match status" value="1"/>
</dbReference>
<dbReference type="eggNOG" id="COG3607">
    <property type="taxonomic scope" value="Bacteria"/>
</dbReference>
<dbReference type="Gene3D" id="3.10.180.10">
    <property type="entry name" value="2,3-Dihydroxybiphenyl 1,2-Dioxygenase, domain 1"/>
    <property type="match status" value="1"/>
</dbReference>
<organism evidence="2 3">
    <name type="scientific">Gordonia polyisoprenivorans (strain DSM 44266 / VH2)</name>
    <dbReference type="NCBI Taxonomy" id="1112204"/>
    <lineage>
        <taxon>Bacteria</taxon>
        <taxon>Bacillati</taxon>
        <taxon>Actinomycetota</taxon>
        <taxon>Actinomycetes</taxon>
        <taxon>Mycobacteriales</taxon>
        <taxon>Gordoniaceae</taxon>
        <taxon>Gordonia</taxon>
    </lineage>
</organism>
<dbReference type="InterPro" id="IPR029068">
    <property type="entry name" value="Glyas_Bleomycin-R_OHBP_Dase"/>
</dbReference>
<accession>H6MV16</accession>
<name>H6MV16_GORPV</name>
<dbReference type="KEGG" id="gpo:GPOL_c05340"/>
<dbReference type="EMBL" id="CP003119">
    <property type="protein sequence ID" value="AFA71603.1"/>
    <property type="molecule type" value="Genomic_DNA"/>
</dbReference>
<feature type="domain" description="VOC" evidence="1">
    <location>
        <begin position="4"/>
        <end position="128"/>
    </location>
</feature>
<dbReference type="GO" id="GO:0051213">
    <property type="term" value="F:dioxygenase activity"/>
    <property type="evidence" value="ECO:0007669"/>
    <property type="project" value="UniProtKB-KW"/>
</dbReference>